<evidence type="ECO:0000256" key="3">
    <source>
        <dbReference type="RuleBase" id="RU000384"/>
    </source>
</evidence>
<dbReference type="PROSITE" id="PS51987">
    <property type="entry name" value="GS_CATALYTIC"/>
    <property type="match status" value="1"/>
</dbReference>
<dbReference type="InterPro" id="IPR014746">
    <property type="entry name" value="Gln_synth/guanido_kin_cat_dom"/>
</dbReference>
<proteinExistence type="inferred from homology"/>
<dbReference type="InterPro" id="IPR008146">
    <property type="entry name" value="Gln_synth_cat_dom"/>
</dbReference>
<dbReference type="EMBL" id="AUND01000002">
    <property type="protein sequence ID" value="KEO55439.1"/>
    <property type="molecule type" value="Genomic_DNA"/>
</dbReference>
<protein>
    <recommendedName>
        <fullName evidence="4">GS catalytic domain-containing protein</fullName>
    </recommendedName>
</protein>
<dbReference type="eggNOG" id="COG0174">
    <property type="taxonomic scope" value="Bacteria"/>
</dbReference>
<dbReference type="AlphaFoldDB" id="A0A074JG01"/>
<dbReference type="OrthoDB" id="9807095at2"/>
<evidence type="ECO:0000256" key="1">
    <source>
        <dbReference type="ARBA" id="ARBA00022598"/>
    </source>
</evidence>
<comment type="caution">
    <text evidence="5">The sequence shown here is derived from an EMBL/GenBank/DDBJ whole genome shotgun (WGS) entry which is preliminary data.</text>
</comment>
<gene>
    <name evidence="5" type="ORF">TP2_15470</name>
</gene>
<organism evidence="5 6">
    <name type="scientific">Thioclava pacifica DSM 10166</name>
    <dbReference type="NCBI Taxonomy" id="1353537"/>
    <lineage>
        <taxon>Bacteria</taxon>
        <taxon>Pseudomonadati</taxon>
        <taxon>Pseudomonadota</taxon>
        <taxon>Alphaproteobacteria</taxon>
        <taxon>Rhodobacterales</taxon>
        <taxon>Paracoccaceae</taxon>
        <taxon>Thioclava</taxon>
    </lineage>
</organism>
<name>A0A074JG01_9RHOB</name>
<dbReference type="SUPFAM" id="SSF55931">
    <property type="entry name" value="Glutamine synthetase/guanido kinase"/>
    <property type="match status" value="1"/>
</dbReference>
<feature type="domain" description="GS catalytic" evidence="4">
    <location>
        <begin position="107"/>
        <end position="442"/>
    </location>
</feature>
<reference evidence="5 6" key="1">
    <citation type="submission" date="2013-07" db="EMBL/GenBank/DDBJ databases">
        <title>Thioclava pacifica DSM 10166 Genome Sequencing.</title>
        <authorList>
            <person name="Lai Q."/>
            <person name="Shao Z."/>
        </authorList>
    </citation>
    <scope>NUCLEOTIDE SEQUENCE [LARGE SCALE GENOMIC DNA]</scope>
    <source>
        <strain evidence="5 6">DSM 10166</strain>
    </source>
</reference>
<dbReference type="Gene3D" id="3.30.590.10">
    <property type="entry name" value="Glutamine synthetase/guanido kinase, catalytic domain"/>
    <property type="match status" value="1"/>
</dbReference>
<evidence type="ECO:0000259" key="4">
    <source>
        <dbReference type="PROSITE" id="PS51987"/>
    </source>
</evidence>
<dbReference type="Proteomes" id="UP000027432">
    <property type="component" value="Unassembled WGS sequence"/>
</dbReference>
<dbReference type="PANTHER" id="PTHR43785:SF12">
    <property type="entry name" value="TYPE-1 GLUTAMINE SYNTHETASE 2"/>
    <property type="match status" value="1"/>
</dbReference>
<dbReference type="Pfam" id="PF00120">
    <property type="entry name" value="Gln-synt_C"/>
    <property type="match status" value="1"/>
</dbReference>
<dbReference type="SMART" id="SM01230">
    <property type="entry name" value="Gln-synt_C"/>
    <property type="match status" value="1"/>
</dbReference>
<keyword evidence="6" id="KW-1185">Reference proteome</keyword>
<dbReference type="STRING" id="1353537.TP2_15470"/>
<dbReference type="GO" id="GO:0004356">
    <property type="term" value="F:glutamine synthetase activity"/>
    <property type="evidence" value="ECO:0007669"/>
    <property type="project" value="InterPro"/>
</dbReference>
<comment type="similarity">
    <text evidence="2 3">Belongs to the glutamine synthetase family.</text>
</comment>
<evidence type="ECO:0000313" key="5">
    <source>
        <dbReference type="EMBL" id="KEO55439.1"/>
    </source>
</evidence>
<accession>A0A074JG01</accession>
<evidence type="ECO:0000313" key="6">
    <source>
        <dbReference type="Proteomes" id="UP000027432"/>
    </source>
</evidence>
<sequence length="442" mass="47610">MSPQMNDLLEAALAKFDAEIVHVGQFDYASVLRERRLRKAQFLDWAGDARFANVLAYWDSGDDLFGGSSYFTETVEIDPTSMRANPSEPDAVTVIAELSGEAKELMPRQVLRRQLERAEAMGFKVDAAFEFELIVLEEDATTAREKGFAGLAKFAPDNKCWSGATANTHADFIAGMEAEILGHDVSLYALSVELGPGCLEATTAATEGLRAADDASFLRLAARSYARKQGKTASFMPYMGADYPGIGGHCSMSLRDAKTGTNVFASPDGKTNDLAKKFIAGMMAVVPEAFAMCTSSVNAYRRLAPGSWAPKSLTWAEYPFTVAVRSVPHTGARARLEFRVPPADCNPYLTMALMLGAGLDGIERDLPAPEPSAAAHPDFVPEGASRFPRDLAEAADRIAASDDAARIFGAAFTENFAAACRAEYASLSKAVSAEERARYLEG</sequence>
<keyword evidence="1" id="KW-0436">Ligase</keyword>
<dbReference type="PANTHER" id="PTHR43785">
    <property type="entry name" value="GAMMA-GLUTAMYLPUTRESCINE SYNTHETASE"/>
    <property type="match status" value="1"/>
</dbReference>
<evidence type="ECO:0000256" key="2">
    <source>
        <dbReference type="PROSITE-ProRule" id="PRU01331"/>
    </source>
</evidence>